<comment type="caution">
    <text evidence="2">The sequence shown here is derived from an EMBL/GenBank/DDBJ whole genome shotgun (WGS) entry which is preliminary data.</text>
</comment>
<evidence type="ECO:0000313" key="3">
    <source>
        <dbReference type="Proteomes" id="UP000694255"/>
    </source>
</evidence>
<dbReference type="SMART" id="SM00829">
    <property type="entry name" value="PKS_ER"/>
    <property type="match status" value="1"/>
</dbReference>
<dbReference type="AlphaFoldDB" id="A0A8J5QDH1"/>
<dbReference type="PANTHER" id="PTHR11695">
    <property type="entry name" value="ALCOHOL DEHYDROGENASE RELATED"/>
    <property type="match status" value="1"/>
</dbReference>
<organism evidence="2 3">
    <name type="scientific">[Candida] subhashii</name>
    <dbReference type="NCBI Taxonomy" id="561895"/>
    <lineage>
        <taxon>Eukaryota</taxon>
        <taxon>Fungi</taxon>
        <taxon>Dikarya</taxon>
        <taxon>Ascomycota</taxon>
        <taxon>Saccharomycotina</taxon>
        <taxon>Pichiomycetes</taxon>
        <taxon>Debaryomycetaceae</taxon>
        <taxon>Spathaspora</taxon>
    </lineage>
</organism>
<dbReference type="GeneID" id="73470385"/>
<dbReference type="Proteomes" id="UP000694255">
    <property type="component" value="Unassembled WGS sequence"/>
</dbReference>
<dbReference type="InterPro" id="IPR013154">
    <property type="entry name" value="ADH-like_N"/>
</dbReference>
<dbReference type="GO" id="GO:0005739">
    <property type="term" value="C:mitochondrion"/>
    <property type="evidence" value="ECO:0007669"/>
    <property type="project" value="TreeGrafter"/>
</dbReference>
<keyword evidence="3" id="KW-1185">Reference proteome</keyword>
<name>A0A8J5QDH1_9ASCO</name>
<dbReference type="InterPro" id="IPR050700">
    <property type="entry name" value="YIM1/Zinc_Alcohol_DH_Fams"/>
</dbReference>
<gene>
    <name evidence="2" type="ORF">J8A68_003585</name>
</gene>
<dbReference type="EMBL" id="JAGSYN010000159">
    <property type="protein sequence ID" value="KAG7662901.1"/>
    <property type="molecule type" value="Genomic_DNA"/>
</dbReference>
<sequence>MQFTTPELSYKAYGYKNSNSPVVQFTKQLKLVPSPSTSEGGTPTYVIPDDKILIKIHYAALNPVDIKLRQVAFPLLAYFSRAGPYIGIGRDFSGEVVSVGSKITNVKVGEFIQGFYPGTFADGTVGEYFSVSPSELVFHPIPSNITPLQAAAWPLVFGTAITLASGLELEGKKILVLGGGTTVGRFLTQILHIEKAKEVVVTCSQSSREILTKYGATSIIDYKAHKNIANPVLESVKETGEFDHIIDCWGGNELFKHMNTIIKRGGYYKTIVGDYSGSSGGVLMCATFMGFYRMTMSKLNLSRYKYWLGLLPNDPTWMEKGCKYIEDGGIDIPIDHIYNFDEFDKALEKLEEHSAKGKLVVKVIGD</sequence>
<dbReference type="OrthoDB" id="3509362at2759"/>
<dbReference type="Pfam" id="PF13602">
    <property type="entry name" value="ADH_zinc_N_2"/>
    <property type="match status" value="1"/>
</dbReference>
<proteinExistence type="predicted"/>
<reference evidence="2 3" key="1">
    <citation type="journal article" date="2021" name="DNA Res.">
        <title>Genome analysis of Candida subhashii reveals its hybrid nature and dual mitochondrial genome conformations.</title>
        <authorList>
            <person name="Mixao V."/>
            <person name="Hegedusova E."/>
            <person name="Saus E."/>
            <person name="Pryszcz L.P."/>
            <person name="Cillingova A."/>
            <person name="Nosek J."/>
            <person name="Gabaldon T."/>
        </authorList>
    </citation>
    <scope>NUCLEOTIDE SEQUENCE [LARGE SCALE GENOMIC DNA]</scope>
    <source>
        <strain evidence="2 3">CBS 10753</strain>
    </source>
</reference>
<evidence type="ECO:0000259" key="1">
    <source>
        <dbReference type="SMART" id="SM00829"/>
    </source>
</evidence>
<accession>A0A8J5QDH1</accession>
<dbReference type="Pfam" id="PF08240">
    <property type="entry name" value="ADH_N"/>
    <property type="match status" value="1"/>
</dbReference>
<dbReference type="PANTHER" id="PTHR11695:SF294">
    <property type="entry name" value="RETICULON-4-INTERACTING PROTEIN 1, MITOCHONDRIAL"/>
    <property type="match status" value="1"/>
</dbReference>
<feature type="domain" description="Enoyl reductase (ER)" evidence="1">
    <location>
        <begin position="40"/>
        <end position="361"/>
    </location>
</feature>
<dbReference type="InterPro" id="IPR020843">
    <property type="entry name" value="ER"/>
</dbReference>
<protein>
    <submittedName>
        <fullName evidence="2">YIM1</fullName>
    </submittedName>
</protein>
<dbReference type="GO" id="GO:0016491">
    <property type="term" value="F:oxidoreductase activity"/>
    <property type="evidence" value="ECO:0007669"/>
    <property type="project" value="InterPro"/>
</dbReference>
<evidence type="ECO:0000313" key="2">
    <source>
        <dbReference type="EMBL" id="KAG7662901.1"/>
    </source>
</evidence>
<dbReference type="RefSeq" id="XP_049263134.1">
    <property type="nucleotide sequence ID" value="XM_049407456.1"/>
</dbReference>